<dbReference type="RefSeq" id="WP_264089934.1">
    <property type="nucleotide sequence ID" value="NZ_JAMPJT010000004.1"/>
</dbReference>
<feature type="domain" description="Bacterial Ig" evidence="2">
    <location>
        <begin position="887"/>
        <end position="968"/>
    </location>
</feature>
<evidence type="ECO:0000313" key="5">
    <source>
        <dbReference type="EMBL" id="MCV9882249.1"/>
    </source>
</evidence>
<feature type="region of interest" description="Disordered" evidence="1">
    <location>
        <begin position="228"/>
        <end position="248"/>
    </location>
</feature>
<evidence type="ECO:0000313" key="6">
    <source>
        <dbReference type="Proteomes" id="UP001165568"/>
    </source>
</evidence>
<keyword evidence="6" id="KW-1185">Reference proteome</keyword>
<feature type="compositionally biased region" description="Polar residues" evidence="1">
    <location>
        <begin position="228"/>
        <end position="246"/>
    </location>
</feature>
<feature type="non-terminal residue" evidence="4">
    <location>
        <position position="1825"/>
    </location>
</feature>
<feature type="domain" description="Bacterial Ig" evidence="2">
    <location>
        <begin position="1481"/>
        <end position="1563"/>
    </location>
</feature>
<comment type="caution">
    <text evidence="4">The sequence shown here is derived from an EMBL/GenBank/DDBJ whole genome shotgun (WGS) entry which is preliminary data.</text>
</comment>
<feature type="domain" description="Biofilm-associated protein BapA-like prefix-like" evidence="3">
    <location>
        <begin position="1"/>
        <end position="115"/>
    </location>
</feature>
<dbReference type="Proteomes" id="UP001165569">
    <property type="component" value="Unassembled WGS sequence"/>
</dbReference>
<feature type="domain" description="Bacterial Ig" evidence="2">
    <location>
        <begin position="1141"/>
        <end position="1223"/>
    </location>
</feature>
<proteinExistence type="predicted"/>
<feature type="domain" description="Bacterial Ig" evidence="2">
    <location>
        <begin position="1227"/>
        <end position="1308"/>
    </location>
</feature>
<dbReference type="InterPro" id="IPR013783">
    <property type="entry name" value="Ig-like_fold"/>
</dbReference>
<dbReference type="EMBL" id="JAMPJU010000004">
    <property type="protein sequence ID" value="MCV9882249.1"/>
    <property type="molecule type" value="Genomic_DNA"/>
</dbReference>
<feature type="domain" description="Bacterial Ig" evidence="2">
    <location>
        <begin position="801"/>
        <end position="883"/>
    </location>
</feature>
<feature type="domain" description="Bacterial Ig" evidence="2">
    <location>
        <begin position="1056"/>
        <end position="1138"/>
    </location>
</feature>
<feature type="domain" description="Bacterial Ig" evidence="2">
    <location>
        <begin position="565"/>
        <end position="628"/>
    </location>
</feature>
<name>A0AA41XUI1_9GAMM</name>
<reference evidence="4" key="1">
    <citation type="submission" date="2022-04" db="EMBL/GenBank/DDBJ databases">
        <title>Brenneria sp. isolated from walnut trees in Serbia.</title>
        <authorList>
            <person name="Gasic K."/>
            <person name="Zlatkovic N."/>
            <person name="Kuzmanovic N."/>
        </authorList>
    </citation>
    <scope>NUCLEOTIDE SEQUENCE</scope>
    <source>
        <strain evidence="5">KBI 423</strain>
        <strain evidence="4">KBI 447</strain>
    </source>
</reference>
<dbReference type="Pfam" id="PF17936">
    <property type="entry name" value="Big_6"/>
    <property type="match status" value="20"/>
</dbReference>
<feature type="domain" description="Bacterial Ig" evidence="2">
    <location>
        <begin position="1567"/>
        <end position="1648"/>
    </location>
</feature>
<gene>
    <name evidence="4" type="ORF">NC803_06850</name>
    <name evidence="5" type="ORF">NC856_08185</name>
</gene>
<dbReference type="Pfam" id="PF22783">
    <property type="entry name" value="BapA_N"/>
    <property type="match status" value="1"/>
</dbReference>
<feature type="domain" description="Bacterial Ig" evidence="2">
    <location>
        <begin position="716"/>
        <end position="798"/>
    </location>
</feature>
<dbReference type="InterPro" id="IPR041498">
    <property type="entry name" value="Big_6"/>
</dbReference>
<evidence type="ECO:0000259" key="3">
    <source>
        <dbReference type="Pfam" id="PF22783"/>
    </source>
</evidence>
<accession>A0AA41XUI1</accession>
<feature type="domain" description="Bacterial Ig" evidence="2">
    <location>
        <begin position="971"/>
        <end position="1053"/>
    </location>
</feature>
<feature type="domain" description="Bacterial Ig" evidence="2">
    <location>
        <begin position="500"/>
        <end position="558"/>
    </location>
</feature>
<dbReference type="NCBIfam" id="NF033677">
    <property type="entry name" value="biofilm_BapA_N"/>
    <property type="match status" value="1"/>
</dbReference>
<feature type="domain" description="Bacterial Ig" evidence="2">
    <location>
        <begin position="1312"/>
        <end position="1393"/>
    </location>
</feature>
<feature type="domain" description="Bacterial Ig" evidence="2">
    <location>
        <begin position="1397"/>
        <end position="1478"/>
    </location>
</feature>
<dbReference type="Gene3D" id="2.60.40.10">
    <property type="entry name" value="Immunoglobulins"/>
    <property type="match status" value="20"/>
</dbReference>
<protein>
    <submittedName>
        <fullName evidence="4">Ig-like domain-containing protein</fullName>
    </submittedName>
</protein>
<evidence type="ECO:0000313" key="4">
    <source>
        <dbReference type="EMBL" id="MCV9878568.1"/>
    </source>
</evidence>
<feature type="domain" description="Bacterial Ig" evidence="2">
    <location>
        <begin position="163"/>
        <end position="242"/>
    </location>
</feature>
<organism evidence="4 7">
    <name type="scientific">Brenneria izbisi</name>
    <dbReference type="NCBI Taxonomy" id="2939450"/>
    <lineage>
        <taxon>Bacteria</taxon>
        <taxon>Pseudomonadati</taxon>
        <taxon>Pseudomonadota</taxon>
        <taxon>Gammaproteobacteria</taxon>
        <taxon>Enterobacterales</taxon>
        <taxon>Pectobacteriaceae</taxon>
        <taxon>Brenneria</taxon>
    </lineage>
</organism>
<feature type="domain" description="Bacterial Ig" evidence="2">
    <location>
        <begin position="631"/>
        <end position="713"/>
    </location>
</feature>
<feature type="domain" description="Bacterial Ig" evidence="2">
    <location>
        <begin position="330"/>
        <end position="412"/>
    </location>
</feature>
<evidence type="ECO:0000313" key="7">
    <source>
        <dbReference type="Proteomes" id="UP001165569"/>
    </source>
</evidence>
<feature type="domain" description="Bacterial Ig" evidence="2">
    <location>
        <begin position="245"/>
        <end position="327"/>
    </location>
</feature>
<feature type="domain" description="Bacterial Ig" evidence="2">
    <location>
        <begin position="1652"/>
        <end position="1733"/>
    </location>
</feature>
<evidence type="ECO:0000256" key="1">
    <source>
        <dbReference type="SAM" id="MobiDB-lite"/>
    </source>
</evidence>
<dbReference type="Proteomes" id="UP001165568">
    <property type="component" value="Unassembled WGS sequence"/>
</dbReference>
<evidence type="ECO:0000259" key="2">
    <source>
        <dbReference type="Pfam" id="PF17936"/>
    </source>
</evidence>
<dbReference type="EMBL" id="JAMPJT010000004">
    <property type="protein sequence ID" value="MCV9878568.1"/>
    <property type="molecule type" value="Genomic_DNA"/>
</dbReference>
<feature type="domain" description="Bacterial Ig" evidence="2">
    <location>
        <begin position="1736"/>
        <end position="1818"/>
    </location>
</feature>
<dbReference type="InterPro" id="IPR048051">
    <property type="entry name" value="BapA-like_prefix-like"/>
</dbReference>
<sequence length="1825" mass="171994">MNDALIIMKESGEASTVAISSGELSLSAPSIVKLAVSRQDIAAMTRSGNDLIVTLHSGEKVVLKNFYSAIEQAANELVLEEQNGALWWANDPANQLQFESISSIDEIMVGALGAESAGGSALPYILSGVGAMAGVVGVAAIASNNDGSGDDNTNNTQVPVTPAPTDLQIAEDGSAISGSAKANSMVTITDSAGNVLGSATAGSDGSFTVPLSPALTNGETVTAVASDTAGNISPPATATGPDTSAPSAPADLWVAVDGASVSGTAEAGSTVTISDTAGNVLGSVTAGGDGSFIVPLSPALTNGETITAVARDAAGNISEPATATAPDTTAPEAPADLLVAEDGASVSGTAEAGSTVTISDTAGNVLGSAMTGSDGSFTVPLSPILTNGEVFTAVARDAAGNISEPATATATDTSAPEAPVILLIAEDGASVSGTAEAGSTVTVSDTAGTVLGNAMTGSDGSFTVPLSPILTNGEVFIAVARDVAGNISEPAIATAPDITAPEAPQAFVSDDGTIVSGMAEPGSTVTIMLPDTSTVSMSATANGIWRLALPLRLTAGEDSDSANVTTDAGSTMTFSGMAGNVLGSTTAGSDGSFTLLLSSALINGETVTAIASDAAGNISPPAMTIAPDTTAPEAPVILLVAEDGASVSGNAEAGSTVTISDTAGNVLGSVTAGGDGNFTVLLSPVLTNGEVFIAVARDAAGNISEPATATATDTSAPEAPADLLVAADGASVSGTAEAGSTVTISDTAGNVLGSATAGSDGSFIVPLSPALTNGETVTAIASDITGNMSPPATITAPDTTAPEAPAALLVAEDGASVSGTAEAGSTVTISDAAGNVLGSVTAGGDGSFSVPLSPAFTNGETVTAVVRDAAGNISEPATITAPDTTSPSVPADLLVAADGASVSGTAEAGSTVTISDAAGNVLGSVTAGGDGSFSVPLSPALTNGETVTAVARDAAGNISEPATITAPDTTAPEAPADLLVAEDGASVSGAAEAGSTVTISDAAGNVLGNATAGSDGSFSVPLSPALTNGETITAVASDITGNISPPATITAPDTTAPEAPAALLVAEDGASVSGTAEAGSTVTISDAAGNVLGSVTAGGDGSFTVPLSPALTNGETVTAVASDITGNMSPPATITAPDTTAPEAPAALLVAEDGASVSGTAEAGSTVTISGAAGNVLGSATAGSDGSFIVPLSPALTNGETVTAAASDAAGNISAAVTVTAPDTTSPSAPADLLVAEDGASVSGAAEAGSTVTISDAAGNVLGSVTAGSDGSFSVPLSPALTNGETVTAIASDAAGNISEPATITAPDTTSPSVPADLLVAADGASVSGTAEAGSTVTISDAAGNVLGSVTAGGDGSFSVPLSPALTNGETVTAIASDAAGNISAAVTVTAPDTTSPSAPADLLVAEDGASVSGTAEAGSTVTISDAAGNVLGNATAGSDGSFSVPLSPALTNGETVTAVASDAAGNISAAVTVTAPDTTAPEAPVALLVAADGASVSGTAEASSTVTISDVAGNVLGSVTAGSDGSFTVPLSPALTNGETITAIASDAAGNISAAVTVTAPDTTVPSAPADLLVAEDGASVSGTAEAGSTVTISDAAGNVLGSVMAGSDGSFTVPLSPALTNGETVTAVASDAAGNISEPATATAPDTTSPSAPADLLVAADGASVSGAAEAGSTVTISDTAGNVLGNATAGSDGSFIVALLPALTNGETVTAVASDAAGNISEPATITAPDTTAPEAPAALLVAEDGASVSGTAEAGSTVTISDAAGNVLGSVTAGGDGSFSVPLSPALTNGETVTAIASDAAGNISAAVTVTAPDTTSPSAP</sequence>
<dbReference type="NCBIfam" id="NF033510">
    <property type="entry name" value="Ca_tandemer"/>
    <property type="match status" value="19"/>
</dbReference>
<feature type="domain" description="Bacterial Ig" evidence="2">
    <location>
        <begin position="415"/>
        <end position="497"/>
    </location>
</feature>